<dbReference type="PANTHER" id="PTHR30006:SF2">
    <property type="entry name" value="ABC TRANSPORTER SUBSTRATE-BINDING PROTEIN"/>
    <property type="match status" value="1"/>
</dbReference>
<name>A0A4R8CP95_9ACTN</name>
<dbReference type="Pfam" id="PF01547">
    <property type="entry name" value="SBP_bac_1"/>
    <property type="match status" value="1"/>
</dbReference>
<evidence type="ECO:0000313" key="3">
    <source>
        <dbReference type="EMBL" id="TDW77915.1"/>
    </source>
</evidence>
<dbReference type="Proteomes" id="UP000295146">
    <property type="component" value="Unassembled WGS sequence"/>
</dbReference>
<dbReference type="PANTHER" id="PTHR30006">
    <property type="entry name" value="THIAMINE-BINDING PERIPLASMIC PROTEIN-RELATED"/>
    <property type="match status" value="1"/>
</dbReference>
<evidence type="ECO:0000256" key="2">
    <source>
        <dbReference type="SAM" id="SignalP"/>
    </source>
</evidence>
<feature type="signal peptide" evidence="2">
    <location>
        <begin position="1"/>
        <end position="27"/>
    </location>
</feature>
<proteinExistence type="predicted"/>
<accession>A0A4R8CP95</accession>
<gene>
    <name evidence="3" type="ORF">EV653_3093</name>
</gene>
<reference evidence="3 4" key="1">
    <citation type="submission" date="2019-03" db="EMBL/GenBank/DDBJ databases">
        <title>Genomic Encyclopedia of Type Strains, Phase III (KMG-III): the genomes of soil and plant-associated and newly described type strains.</title>
        <authorList>
            <person name="Whitman W."/>
        </authorList>
    </citation>
    <scope>NUCLEOTIDE SEQUENCE [LARGE SCALE GENOMIC DNA]</scope>
    <source>
        <strain evidence="3 4">VKM Ac-2573</strain>
    </source>
</reference>
<dbReference type="InterPro" id="IPR006059">
    <property type="entry name" value="SBP"/>
</dbReference>
<protein>
    <submittedName>
        <fullName evidence="3">ABC-type Fe3+ transport system substrate-binding protein</fullName>
    </submittedName>
</protein>
<dbReference type="SUPFAM" id="SSF53850">
    <property type="entry name" value="Periplasmic binding protein-like II"/>
    <property type="match status" value="1"/>
</dbReference>
<dbReference type="EMBL" id="SODP01000001">
    <property type="protein sequence ID" value="TDW77915.1"/>
    <property type="molecule type" value="Genomic_DNA"/>
</dbReference>
<dbReference type="AlphaFoldDB" id="A0A4R8CP95"/>
<sequence>MRFTGKAGTALMAAVVALGASASYAIADASTKATAGASGEQAKLQALYRQAEADGGEVTVYMGGDKPGQWDFIAKAFAAQFPGVKIHLVTDLSKIHDARIDNQIATHDQVADVAVLQTVQDFDRWKSAGQLLKYRPIGSDEVFDNAKDSQGYWTGVFYGAFADMVNTKEAGSDPSAFTAADLLKPEFKKKLIFTYPNDDDAVLYDFKLTVDKYGWTWLRSLVAQNPAFVRGTPFSAGPVAAGDYLATLGTAGDPTPNATMIFPANDPFNSWVQHGAIFKNAPHKAAAKLFLSWLTSRTAQQQLIAPWTWSVRKDVAPPAGLRPLATYHQTDVAGFQSFMSDRDAVERFRSRVQLYVGQVVGPDPADPTNTLGLTPGKF</sequence>
<comment type="caution">
    <text evidence="3">The sequence shown here is derived from an EMBL/GenBank/DDBJ whole genome shotgun (WGS) entry which is preliminary data.</text>
</comment>
<dbReference type="RefSeq" id="WP_202871607.1">
    <property type="nucleotide sequence ID" value="NZ_SODP01000001.1"/>
</dbReference>
<dbReference type="Gene3D" id="3.40.190.10">
    <property type="entry name" value="Periplasmic binding protein-like II"/>
    <property type="match status" value="2"/>
</dbReference>
<feature type="chain" id="PRO_5039335001" evidence="2">
    <location>
        <begin position="28"/>
        <end position="378"/>
    </location>
</feature>
<organism evidence="3 4">
    <name type="scientific">Kribbella pratensis</name>
    <dbReference type="NCBI Taxonomy" id="2512112"/>
    <lineage>
        <taxon>Bacteria</taxon>
        <taxon>Bacillati</taxon>
        <taxon>Actinomycetota</taxon>
        <taxon>Actinomycetes</taxon>
        <taxon>Propionibacteriales</taxon>
        <taxon>Kribbellaceae</taxon>
        <taxon>Kribbella</taxon>
    </lineage>
</organism>
<evidence type="ECO:0000313" key="4">
    <source>
        <dbReference type="Proteomes" id="UP000295146"/>
    </source>
</evidence>
<evidence type="ECO:0000256" key="1">
    <source>
        <dbReference type="ARBA" id="ARBA00022729"/>
    </source>
</evidence>
<keyword evidence="1 2" id="KW-0732">Signal</keyword>
<keyword evidence="4" id="KW-1185">Reference proteome</keyword>